<comment type="caution">
    <text evidence="1">The sequence shown here is derived from an EMBL/GenBank/DDBJ whole genome shotgun (WGS) entry which is preliminary data.</text>
</comment>
<name>A0A0V1N8A9_9BILA</name>
<reference evidence="1 2" key="1">
    <citation type="submission" date="2015-01" db="EMBL/GenBank/DDBJ databases">
        <title>Evolution of Trichinella species and genotypes.</title>
        <authorList>
            <person name="Korhonen P.K."/>
            <person name="Edoardo P."/>
            <person name="Giuseppe L.R."/>
            <person name="Gasser R.B."/>
        </authorList>
    </citation>
    <scope>NUCLEOTIDE SEQUENCE [LARGE SCALE GENOMIC DNA]</scope>
    <source>
        <strain evidence="1">ISS1980</strain>
    </source>
</reference>
<dbReference type="AlphaFoldDB" id="A0A0V1N8A9"/>
<evidence type="ECO:0000313" key="1">
    <source>
        <dbReference type="EMBL" id="KRZ80005.1"/>
    </source>
</evidence>
<sequence>MSHPPDIRFDGVNRNGMTDVSLVSITQQTKELRQQPL</sequence>
<keyword evidence="2" id="KW-1185">Reference proteome</keyword>
<organism evidence="1 2">
    <name type="scientific">Trichinella papuae</name>
    <dbReference type="NCBI Taxonomy" id="268474"/>
    <lineage>
        <taxon>Eukaryota</taxon>
        <taxon>Metazoa</taxon>
        <taxon>Ecdysozoa</taxon>
        <taxon>Nematoda</taxon>
        <taxon>Enoplea</taxon>
        <taxon>Dorylaimia</taxon>
        <taxon>Trichinellida</taxon>
        <taxon>Trichinellidae</taxon>
        <taxon>Trichinella</taxon>
    </lineage>
</organism>
<dbReference type="EMBL" id="JYDO01000004">
    <property type="protein sequence ID" value="KRZ80005.1"/>
    <property type="molecule type" value="Genomic_DNA"/>
</dbReference>
<evidence type="ECO:0000313" key="2">
    <source>
        <dbReference type="Proteomes" id="UP000054843"/>
    </source>
</evidence>
<proteinExistence type="predicted"/>
<dbReference type="Proteomes" id="UP000054843">
    <property type="component" value="Unassembled WGS sequence"/>
</dbReference>
<gene>
    <name evidence="1" type="ORF">T10_9249</name>
</gene>
<accession>A0A0V1N8A9</accession>
<protein>
    <submittedName>
        <fullName evidence="1">Uncharacterized protein</fullName>
    </submittedName>
</protein>